<dbReference type="GO" id="GO:0003979">
    <property type="term" value="F:UDP-glucose 6-dehydrogenase activity"/>
    <property type="evidence" value="ECO:0007669"/>
    <property type="project" value="UniProtKB-EC"/>
</dbReference>
<dbReference type="GO" id="GO:0051287">
    <property type="term" value="F:NAD binding"/>
    <property type="evidence" value="ECO:0007669"/>
    <property type="project" value="InterPro"/>
</dbReference>
<evidence type="ECO:0000256" key="10">
    <source>
        <dbReference type="PIRSR" id="PIRSR500134-3"/>
    </source>
</evidence>
<feature type="binding site" evidence="10">
    <location>
        <position position="86"/>
    </location>
    <ligand>
        <name>NAD(+)</name>
        <dbReference type="ChEBI" id="CHEBI:57540"/>
    </ligand>
</feature>
<dbReference type="InterPro" id="IPR036220">
    <property type="entry name" value="UDP-Glc/GDP-Man_DH_C_sf"/>
</dbReference>
<comment type="catalytic activity">
    <reaction evidence="6 7">
        <text>UDP-alpha-D-glucose + 2 NAD(+) + H2O = UDP-alpha-D-glucuronate + 2 NADH + 3 H(+)</text>
        <dbReference type="Rhea" id="RHEA:23596"/>
        <dbReference type="ChEBI" id="CHEBI:15377"/>
        <dbReference type="ChEBI" id="CHEBI:15378"/>
        <dbReference type="ChEBI" id="CHEBI:57540"/>
        <dbReference type="ChEBI" id="CHEBI:57945"/>
        <dbReference type="ChEBI" id="CHEBI:58052"/>
        <dbReference type="ChEBI" id="CHEBI:58885"/>
        <dbReference type="EC" id="1.1.1.22"/>
    </reaction>
</comment>
<comment type="pathway">
    <text evidence="1">Nucleotide-sugar biosynthesis; UDP-alpha-D-glucuronate biosynthesis; UDP-alpha-D-glucuronate from UDP-alpha-D-glucose: step 1/1.</text>
</comment>
<keyword evidence="13" id="KW-1185">Reference proteome</keyword>
<dbReference type="GO" id="GO:0000271">
    <property type="term" value="P:polysaccharide biosynthetic process"/>
    <property type="evidence" value="ECO:0007669"/>
    <property type="project" value="InterPro"/>
</dbReference>
<dbReference type="InterPro" id="IPR036291">
    <property type="entry name" value="NAD(P)-bd_dom_sf"/>
</dbReference>
<keyword evidence="5 7" id="KW-0520">NAD</keyword>
<feature type="binding site" evidence="10">
    <location>
        <position position="270"/>
    </location>
    <ligand>
        <name>NAD(+)</name>
        <dbReference type="ChEBI" id="CHEBI:57540"/>
    </ligand>
</feature>
<dbReference type="PIRSF" id="PIRSF500134">
    <property type="entry name" value="UDPglc_DH_bac"/>
    <property type="match status" value="1"/>
</dbReference>
<feature type="binding site" evidence="9">
    <location>
        <begin position="158"/>
        <end position="161"/>
    </location>
    <ligand>
        <name>substrate</name>
    </ligand>
</feature>
<dbReference type="GO" id="GO:0006065">
    <property type="term" value="P:UDP-glucuronate biosynthetic process"/>
    <property type="evidence" value="ECO:0007669"/>
    <property type="project" value="UniProtKB-UniPathway"/>
</dbReference>
<gene>
    <name evidence="12" type="primary">algD</name>
    <name evidence="12" type="ORF">PSU4_34800</name>
</gene>
<keyword evidence="4 7" id="KW-0560">Oxidoreductase</keyword>
<dbReference type="Gene3D" id="1.20.5.170">
    <property type="match status" value="1"/>
</dbReference>
<dbReference type="InterPro" id="IPR008927">
    <property type="entry name" value="6-PGluconate_DH-like_C_sf"/>
</dbReference>
<dbReference type="AlphaFoldDB" id="A0A511DI95"/>
<feature type="binding site" evidence="10">
    <location>
        <position position="35"/>
    </location>
    <ligand>
        <name>NAD(+)</name>
        <dbReference type="ChEBI" id="CHEBI:57540"/>
    </ligand>
</feature>
<evidence type="ECO:0000256" key="8">
    <source>
        <dbReference type="PIRSR" id="PIRSR500134-1"/>
    </source>
</evidence>
<feature type="binding site" evidence="10">
    <location>
        <position position="124"/>
    </location>
    <ligand>
        <name>NAD(+)</name>
        <dbReference type="ChEBI" id="CHEBI:57540"/>
    </ligand>
</feature>
<protein>
    <recommendedName>
        <fullName evidence="3 7">UDP-glucose 6-dehydrogenase</fullName>
        <ecNumber evidence="3 7">1.1.1.22</ecNumber>
    </recommendedName>
</protein>
<dbReference type="EC" id="1.1.1.22" evidence="3 7"/>
<dbReference type="Proteomes" id="UP000321685">
    <property type="component" value="Unassembled WGS sequence"/>
</dbReference>
<reference evidence="12 13" key="1">
    <citation type="submission" date="2019-07" db="EMBL/GenBank/DDBJ databases">
        <title>Whole genome shotgun sequence of Pseudonocardia sulfidoxydans NBRC 16205.</title>
        <authorList>
            <person name="Hosoyama A."/>
            <person name="Uohara A."/>
            <person name="Ohji S."/>
            <person name="Ichikawa N."/>
        </authorList>
    </citation>
    <scope>NUCLEOTIDE SEQUENCE [LARGE SCALE GENOMIC DNA]</scope>
    <source>
        <strain evidence="12 13">NBRC 16205</strain>
    </source>
</reference>
<dbReference type="SUPFAM" id="SSF48179">
    <property type="entry name" value="6-phosphogluconate dehydrogenase C-terminal domain-like"/>
    <property type="match status" value="1"/>
</dbReference>
<dbReference type="SMART" id="SM00984">
    <property type="entry name" value="UDPG_MGDP_dh_C"/>
    <property type="match status" value="1"/>
</dbReference>
<evidence type="ECO:0000256" key="2">
    <source>
        <dbReference type="ARBA" id="ARBA00006601"/>
    </source>
</evidence>
<comment type="similarity">
    <text evidence="2 7">Belongs to the UDP-glucose/GDP-mannose dehydrogenase family.</text>
</comment>
<dbReference type="InterPro" id="IPR014026">
    <property type="entry name" value="UDP-Glc/GDP-Man_DH_dimer"/>
</dbReference>
<dbReference type="SUPFAM" id="SSF51735">
    <property type="entry name" value="NAD(P)-binding Rossmann-fold domains"/>
    <property type="match status" value="1"/>
</dbReference>
<evidence type="ECO:0000313" key="13">
    <source>
        <dbReference type="Proteomes" id="UP000321685"/>
    </source>
</evidence>
<evidence type="ECO:0000256" key="3">
    <source>
        <dbReference type="ARBA" id="ARBA00012954"/>
    </source>
</evidence>
<dbReference type="Gene3D" id="3.40.50.720">
    <property type="entry name" value="NAD(P)-binding Rossmann-like Domain"/>
    <property type="match status" value="2"/>
</dbReference>
<dbReference type="InterPro" id="IPR017476">
    <property type="entry name" value="UDP-Glc/GDP-Man"/>
</dbReference>
<dbReference type="Pfam" id="PF03720">
    <property type="entry name" value="UDPG_MGDP_dh_C"/>
    <property type="match status" value="1"/>
</dbReference>
<feature type="binding site" evidence="9">
    <location>
        <position position="264"/>
    </location>
    <ligand>
        <name>substrate</name>
    </ligand>
</feature>
<dbReference type="UniPathway" id="UPA00038">
    <property type="reaction ID" value="UER00491"/>
</dbReference>
<dbReference type="PIRSF" id="PIRSF000124">
    <property type="entry name" value="UDPglc_GDPman_dh"/>
    <property type="match status" value="1"/>
</dbReference>
<organism evidence="12 13">
    <name type="scientific">Pseudonocardia sulfidoxydans NBRC 16205</name>
    <dbReference type="NCBI Taxonomy" id="1223511"/>
    <lineage>
        <taxon>Bacteria</taxon>
        <taxon>Bacillati</taxon>
        <taxon>Actinomycetota</taxon>
        <taxon>Actinomycetes</taxon>
        <taxon>Pseudonocardiales</taxon>
        <taxon>Pseudonocardiaceae</taxon>
        <taxon>Pseudonocardia</taxon>
    </lineage>
</organism>
<dbReference type="PANTHER" id="PTHR43750:SF1">
    <property type="entry name" value="GDP-MANNOSE 6-DEHYDROGENASE"/>
    <property type="match status" value="1"/>
</dbReference>
<dbReference type="Pfam" id="PF00984">
    <property type="entry name" value="UDPG_MGDP_dh"/>
    <property type="match status" value="1"/>
</dbReference>
<dbReference type="RefSeq" id="WP_147109534.1">
    <property type="nucleotide sequence ID" value="NZ_BJVJ01000035.1"/>
</dbReference>
<evidence type="ECO:0000256" key="4">
    <source>
        <dbReference type="ARBA" id="ARBA00023002"/>
    </source>
</evidence>
<sequence length="441" mass="46403">MNVTLFGLGYVGSVTATCLADRGHRVVGVDTDPGKVATVNSGRPTVIEPGLDEIAERVVASGALRASISASEGMEDSDLSLVCVGTPSALDGSTNLTYVRRVVAQIGAALAESTRPHTVVVRSTVPPGTVADVVVPLLEATSGRTVGEGLQVAMCPEFLREGSSVEDFFEPPFLVIGGSPAAAAALRELFAFLTCSVHVVDTRAAESVKYASNAFHALKVAFTNEVSRLYRALDVDARDVMKVFVEDRQLNISPAYLRPGFAFGGSCLPKDVRSLLHLGRVNNVDLPVLAGTLASNEMLVRDVADRILQEIDARGGGNRRVTLVGLAFKHATDDLRESPNVALAEILIGKGVDVHIYDPIISMSKLSGANLRYVESKLPHLQKVLHDDPSSALSGSLVAVVSSAAPRVVDAIVAADPAVVIDLNGRLAALEVLPGYQGVGW</sequence>
<feature type="binding site" evidence="9">
    <location>
        <begin position="256"/>
        <end position="260"/>
    </location>
    <ligand>
        <name>substrate</name>
    </ligand>
</feature>
<dbReference type="PANTHER" id="PTHR43750">
    <property type="entry name" value="UDP-GLUCOSE 6-DEHYDROGENASE TUAD"/>
    <property type="match status" value="1"/>
</dbReference>
<evidence type="ECO:0000256" key="5">
    <source>
        <dbReference type="ARBA" id="ARBA00023027"/>
    </source>
</evidence>
<dbReference type="InterPro" id="IPR001732">
    <property type="entry name" value="UDP-Glc/GDP-Man_DH_N"/>
</dbReference>
<evidence type="ECO:0000256" key="7">
    <source>
        <dbReference type="PIRNR" id="PIRNR000124"/>
    </source>
</evidence>
<evidence type="ECO:0000313" key="12">
    <source>
        <dbReference type="EMBL" id="GEL24526.1"/>
    </source>
</evidence>
<evidence type="ECO:0000256" key="6">
    <source>
        <dbReference type="ARBA" id="ARBA00047473"/>
    </source>
</evidence>
<evidence type="ECO:0000256" key="9">
    <source>
        <dbReference type="PIRSR" id="PIRSR500134-2"/>
    </source>
</evidence>
<dbReference type="OrthoDB" id="5193947at2"/>
<evidence type="ECO:0000256" key="1">
    <source>
        <dbReference type="ARBA" id="ARBA00004701"/>
    </source>
</evidence>
<feature type="binding site" evidence="10">
    <location>
        <position position="30"/>
    </location>
    <ligand>
        <name>NAD(+)</name>
        <dbReference type="ChEBI" id="CHEBI:57540"/>
    </ligand>
</feature>
<evidence type="ECO:0000259" key="11">
    <source>
        <dbReference type="SMART" id="SM00984"/>
    </source>
</evidence>
<dbReference type="EMBL" id="BJVJ01000035">
    <property type="protein sequence ID" value="GEL24526.1"/>
    <property type="molecule type" value="Genomic_DNA"/>
</dbReference>
<dbReference type="InterPro" id="IPR014027">
    <property type="entry name" value="UDP-Glc/GDP-Man_DH_C"/>
</dbReference>
<dbReference type="NCBIfam" id="TIGR03026">
    <property type="entry name" value="NDP-sugDHase"/>
    <property type="match status" value="1"/>
</dbReference>
<dbReference type="Pfam" id="PF03721">
    <property type="entry name" value="UDPG_MGDP_dh_N"/>
    <property type="match status" value="1"/>
</dbReference>
<name>A0A511DI95_9PSEU</name>
<dbReference type="SUPFAM" id="SSF52413">
    <property type="entry name" value="UDP-glucose/GDP-mannose dehydrogenase C-terminal domain"/>
    <property type="match status" value="1"/>
</dbReference>
<feature type="binding site" evidence="10">
    <location>
        <position position="161"/>
    </location>
    <ligand>
        <name>NAD(+)</name>
        <dbReference type="ChEBI" id="CHEBI:57540"/>
    </ligand>
</feature>
<feature type="domain" description="UDP-glucose/GDP-mannose dehydrogenase C-terminal" evidence="11">
    <location>
        <begin position="322"/>
        <end position="429"/>
    </location>
</feature>
<dbReference type="InterPro" id="IPR028357">
    <property type="entry name" value="UDPglc_DH_bac"/>
</dbReference>
<accession>A0A511DI95</accession>
<feature type="binding site" evidence="9">
    <location>
        <position position="329"/>
    </location>
    <ligand>
        <name>substrate</name>
    </ligand>
</feature>
<feature type="binding site" evidence="9">
    <location>
        <position position="209"/>
    </location>
    <ligand>
        <name>substrate</name>
    </ligand>
</feature>
<feature type="active site" description="Nucleophile" evidence="8">
    <location>
        <position position="267"/>
    </location>
</feature>
<feature type="binding site" evidence="10">
    <location>
        <position position="336"/>
    </location>
    <ligand>
        <name>NAD(+)</name>
        <dbReference type="ChEBI" id="CHEBI:57540"/>
    </ligand>
</feature>
<comment type="caution">
    <text evidence="12">The sequence shown here is derived from an EMBL/GenBank/DDBJ whole genome shotgun (WGS) entry which is preliminary data.</text>
</comment>
<proteinExistence type="inferred from homology"/>